<reference evidence="4" key="1">
    <citation type="submission" date="2021-11" db="EMBL/GenBank/DDBJ databases">
        <title>Description of Mycoplasma bradburyaesp. nov.from sea birds: a tribute to a great mycoplasmologist.</title>
        <authorList>
            <person name="Ramirez A.S."/>
            <person name="Poveda C."/>
            <person name="Suarez-Perez A."/>
            <person name="Rosales R.S."/>
            <person name="Dijkman R."/>
            <person name="Feberwee A."/>
            <person name="Spergser J."/>
            <person name="Szostak M.P."/>
            <person name="Ressel L."/>
            <person name="Calabuig P."/>
            <person name="Catania S."/>
            <person name="Gobbo F."/>
            <person name="Timofte D."/>
            <person name="Poveda J.B."/>
        </authorList>
    </citation>
    <scope>NUCLEOTIDE SEQUENCE [LARGE SCALE GENOMIC DNA]</scope>
    <source>
        <strain evidence="4">T158</strain>
    </source>
</reference>
<comment type="caution">
    <text evidence="4">The sequence shown here is derived from an EMBL/GenBank/DDBJ whole genome shotgun (WGS) entry which is preliminary data.</text>
</comment>
<evidence type="ECO:0000313" key="5">
    <source>
        <dbReference type="Proteomes" id="UP001220940"/>
    </source>
</evidence>
<organism evidence="4 5">
    <name type="scientific">Mycoplasma bradburyae</name>
    <dbReference type="NCBI Taxonomy" id="2963128"/>
    <lineage>
        <taxon>Bacteria</taxon>
        <taxon>Bacillati</taxon>
        <taxon>Mycoplasmatota</taxon>
        <taxon>Mollicutes</taxon>
        <taxon>Mycoplasmataceae</taxon>
        <taxon>Mycoplasma</taxon>
    </lineage>
</organism>
<feature type="chain" id="PRO_5045093163" description="Haemagglutinin Mycoplasma domain-containing protein" evidence="2">
    <location>
        <begin position="25"/>
        <end position="622"/>
    </location>
</feature>
<feature type="region of interest" description="Disordered" evidence="1">
    <location>
        <begin position="32"/>
        <end position="74"/>
    </location>
</feature>
<evidence type="ECO:0000313" key="4">
    <source>
        <dbReference type="EMBL" id="MDC4181759.1"/>
    </source>
</evidence>
<evidence type="ECO:0000256" key="1">
    <source>
        <dbReference type="SAM" id="MobiDB-lite"/>
    </source>
</evidence>
<dbReference type="EMBL" id="JAJHZM010000003">
    <property type="protein sequence ID" value="MDC4181759.1"/>
    <property type="molecule type" value="Genomic_DNA"/>
</dbReference>
<dbReference type="RefSeq" id="WP_255034328.1">
    <property type="nucleotide sequence ID" value="NZ_CP101414.1"/>
</dbReference>
<dbReference type="Pfam" id="PF05692">
    <property type="entry name" value="Myco_haema"/>
    <property type="match status" value="2"/>
</dbReference>
<accession>A0ABT5G9Z5</accession>
<name>A0ABT5G9Z5_9MOLU</name>
<gene>
    <name evidence="4" type="ORF">LNO68_00975</name>
</gene>
<evidence type="ECO:0000256" key="2">
    <source>
        <dbReference type="SAM" id="SignalP"/>
    </source>
</evidence>
<sequence length="622" mass="67887">MKQKTKKLLQLSFSLGFLATTALVATSCKQPATVAPKPTNPMQPGNGSGSGETMQPGNGAGTGTGTTTPDNTEAKNQLKVLIDSKDTKLAMYDDYSMIKSKLANAYVTAKIVNDKTDATKDELTNAKTTLESAIATAASSKDKFDKDNAPLVALFKTLKDKVANKDSILSTLTEDNYIKTYITGLYTEATNIITAGLQPATALVANNLETLSNNIETSTSNLDMKKNTLDEYSNYKKILVDSGTFKGDTLYNKTSPDNQSIVAFSSDFDNSNTNYQWKTARRLIHKEDKAKSLEVTSVGWIYNLNSMMGDDKKAASYDLDFNYYSGSSAKLYFPYKAAKTEQASDVQNKLSLKYKLNNKEAVAVNLDMAKVDGIAVAKIDLTDLNFGKNTISFTTEEGKSAPMIGNFYITNADKDPNVVYNDIFGNEYATDNLNKITVNLVKGYGLANKGIGVMDNGNDASTDFSKLTGKLNGQGENNDYYLLGYLGLSNPVNSEHSGNEKYYTFYVNAPKAGVYDISGIYNSGSNVGLTFWVDTFNNNMSNSFAKFKDLKFGEWSEKKFKSFNSTNKFNNMTATSLNLNAGLNKIIVSGLTGNQQAPNLVNVTFTLHEQNPPANTEMANHQ</sequence>
<feature type="compositionally biased region" description="Polar residues" evidence="1">
    <location>
        <begin position="40"/>
        <end position="56"/>
    </location>
</feature>
<proteinExistence type="predicted"/>
<dbReference type="PROSITE" id="PS51257">
    <property type="entry name" value="PROKAR_LIPOPROTEIN"/>
    <property type="match status" value="1"/>
</dbReference>
<evidence type="ECO:0000259" key="3">
    <source>
        <dbReference type="Pfam" id="PF05692"/>
    </source>
</evidence>
<dbReference type="Gene3D" id="2.60.120.260">
    <property type="entry name" value="Galactose-binding domain-like"/>
    <property type="match status" value="1"/>
</dbReference>
<keyword evidence="5" id="KW-1185">Reference proteome</keyword>
<protein>
    <recommendedName>
        <fullName evidence="3">Haemagglutinin Mycoplasma domain-containing protein</fullName>
    </recommendedName>
</protein>
<feature type="signal peptide" evidence="2">
    <location>
        <begin position="1"/>
        <end position="24"/>
    </location>
</feature>
<feature type="domain" description="Haemagglutinin Mycoplasma" evidence="3">
    <location>
        <begin position="236"/>
        <end position="367"/>
    </location>
</feature>
<dbReference type="InterPro" id="IPR008692">
    <property type="entry name" value="Hemogglutn_Mycoplasma"/>
</dbReference>
<keyword evidence="2" id="KW-0732">Signal</keyword>
<dbReference type="Proteomes" id="UP001220940">
    <property type="component" value="Unassembled WGS sequence"/>
</dbReference>
<feature type="domain" description="Haemagglutinin Mycoplasma" evidence="3">
    <location>
        <begin position="369"/>
        <end position="607"/>
    </location>
</feature>